<comment type="function">
    <text evidence="2">Hydrolase that can remove 'Lys-48'-linked conjugated ubiquitin from proteins.</text>
</comment>
<evidence type="ECO:0000256" key="2">
    <source>
        <dbReference type="RuleBase" id="RU367088"/>
    </source>
</evidence>
<comment type="catalytic activity">
    <reaction evidence="2">
        <text>Thiol-dependent hydrolysis of ester, thioester, amide, peptide and isopeptide bonds formed by the C-terminal Gly of ubiquitin (a 76-residue protein attached to proteins as an intracellular targeting signal).</text>
        <dbReference type="EC" id="3.4.19.12"/>
    </reaction>
</comment>
<keyword evidence="2" id="KW-0833">Ubl conjugation pathway</keyword>
<dbReference type="EC" id="3.4.19.12" evidence="2"/>
<name>A0A8C6TTK0_9GOBI</name>
<dbReference type="InterPro" id="IPR025257">
    <property type="entry name" value="MINDY-3/4_CD"/>
</dbReference>
<dbReference type="GO" id="GO:0004843">
    <property type="term" value="F:cysteine-type deubiquitinase activity"/>
    <property type="evidence" value="ECO:0007669"/>
    <property type="project" value="UniProtKB-UniRule"/>
</dbReference>
<dbReference type="PANTHER" id="PTHR12473">
    <property type="entry name" value="UBIQUITIN CARBOXYL-TERMINAL HYDROLASE MINDY-4-RELATED"/>
    <property type="match status" value="1"/>
</dbReference>
<keyword evidence="2" id="KW-0788">Thiol protease</keyword>
<accession>A0A8C6TTK0</accession>
<evidence type="ECO:0000313" key="4">
    <source>
        <dbReference type="Ensembl" id="ENSNMLP00000026423.1"/>
    </source>
</evidence>
<comment type="similarity">
    <text evidence="1 2">Belongs to the MINDY deubiquitinase family. FAM188 subfamily.</text>
</comment>
<evidence type="ECO:0000256" key="1">
    <source>
        <dbReference type="ARBA" id="ARBA00011074"/>
    </source>
</evidence>
<sequence length="76" mass="8236">MSLNKVITEQSWTGSPMDLRTATELKLALLGSSLNCFSVEWKNQGFIFSETHDLGYGIVQKKGGPCGVLASVQAFV</sequence>
<dbReference type="GO" id="GO:0071108">
    <property type="term" value="P:protein K48-linked deubiquitination"/>
    <property type="evidence" value="ECO:0007669"/>
    <property type="project" value="InterPro"/>
</dbReference>
<evidence type="ECO:0000313" key="5">
    <source>
        <dbReference type="Proteomes" id="UP000694523"/>
    </source>
</evidence>
<proteinExistence type="inferred from homology"/>
<organism evidence="4 5">
    <name type="scientific">Neogobius melanostomus</name>
    <name type="common">round goby</name>
    <dbReference type="NCBI Taxonomy" id="47308"/>
    <lineage>
        <taxon>Eukaryota</taxon>
        <taxon>Metazoa</taxon>
        <taxon>Chordata</taxon>
        <taxon>Craniata</taxon>
        <taxon>Vertebrata</taxon>
        <taxon>Euteleostomi</taxon>
        <taxon>Actinopterygii</taxon>
        <taxon>Neopterygii</taxon>
        <taxon>Teleostei</taxon>
        <taxon>Neoteleostei</taxon>
        <taxon>Acanthomorphata</taxon>
        <taxon>Gobiaria</taxon>
        <taxon>Gobiiformes</taxon>
        <taxon>Gobioidei</taxon>
        <taxon>Gobiidae</taxon>
        <taxon>Benthophilinae</taxon>
        <taxon>Neogobiini</taxon>
        <taxon>Neogobius</taxon>
    </lineage>
</organism>
<feature type="domain" description="Deubiquitinating enzyme MINDY-3/4 conserved" evidence="3">
    <location>
        <begin position="28"/>
        <end position="76"/>
    </location>
</feature>
<dbReference type="Proteomes" id="UP000694523">
    <property type="component" value="Unplaced"/>
</dbReference>
<dbReference type="PANTHER" id="PTHR12473:SF8">
    <property type="entry name" value="UBIQUITIN CARBOXYL-TERMINAL HYDROLASE MINDY-4-RELATED"/>
    <property type="match status" value="1"/>
</dbReference>
<keyword evidence="2" id="KW-0378">Hydrolase</keyword>
<dbReference type="Pfam" id="PF13898">
    <property type="entry name" value="MINDY-3_4_CD"/>
    <property type="match status" value="1"/>
</dbReference>
<keyword evidence="5" id="KW-1185">Reference proteome</keyword>
<dbReference type="InterPro" id="IPR039785">
    <property type="entry name" value="MINY3/4"/>
</dbReference>
<dbReference type="GO" id="GO:0006508">
    <property type="term" value="P:proteolysis"/>
    <property type="evidence" value="ECO:0007669"/>
    <property type="project" value="UniProtKB-KW"/>
</dbReference>
<dbReference type="Ensembl" id="ENSNMLT00000029530.1">
    <property type="protein sequence ID" value="ENSNMLP00000026423.1"/>
    <property type="gene ID" value="ENSNMLG00000016855.1"/>
</dbReference>
<reference evidence="4" key="2">
    <citation type="submission" date="2025-09" db="UniProtKB">
        <authorList>
            <consortium name="Ensembl"/>
        </authorList>
    </citation>
    <scope>IDENTIFICATION</scope>
</reference>
<protein>
    <recommendedName>
        <fullName evidence="2">Ubiquitin carboxyl-terminal hydrolase MINDY</fullName>
        <ecNumber evidence="2">3.4.19.12</ecNumber>
    </recommendedName>
</protein>
<evidence type="ECO:0000259" key="3">
    <source>
        <dbReference type="Pfam" id="PF13898"/>
    </source>
</evidence>
<keyword evidence="2" id="KW-0645">Protease</keyword>
<dbReference type="GO" id="GO:1990380">
    <property type="term" value="F:K48-linked deubiquitinase activity"/>
    <property type="evidence" value="ECO:0007669"/>
    <property type="project" value="UniProtKB-UniRule"/>
</dbReference>
<dbReference type="AlphaFoldDB" id="A0A8C6TTK0"/>
<reference evidence="4" key="1">
    <citation type="submission" date="2025-08" db="UniProtKB">
        <authorList>
            <consortium name="Ensembl"/>
        </authorList>
    </citation>
    <scope>IDENTIFICATION</scope>
</reference>